<proteinExistence type="predicted"/>
<evidence type="ECO:0000256" key="2">
    <source>
        <dbReference type="ARBA" id="ARBA00022723"/>
    </source>
</evidence>
<feature type="domain" description="Nudix hydrolase" evidence="5">
    <location>
        <begin position="34"/>
        <end position="168"/>
    </location>
</feature>
<dbReference type="PROSITE" id="PS51462">
    <property type="entry name" value="NUDIX"/>
    <property type="match status" value="1"/>
</dbReference>
<evidence type="ECO:0000313" key="7">
    <source>
        <dbReference type="Proteomes" id="UP000626242"/>
    </source>
</evidence>
<dbReference type="InterPro" id="IPR015797">
    <property type="entry name" value="NUDIX_hydrolase-like_dom_sf"/>
</dbReference>
<reference evidence="6 7" key="1">
    <citation type="submission" date="2020-08" db="EMBL/GenBank/DDBJ databases">
        <title>A Genomic Blueprint of the Chicken Gut Microbiome.</title>
        <authorList>
            <person name="Gilroy R."/>
            <person name="Ravi A."/>
            <person name="Getino M."/>
            <person name="Pursley I."/>
            <person name="Horton D.L."/>
            <person name="Alikhan N.-F."/>
            <person name="Baker D."/>
            <person name="Gharbi K."/>
            <person name="Hall N."/>
            <person name="Watson M."/>
            <person name="Adriaenssens E.M."/>
            <person name="Foster-Nyarko E."/>
            <person name="Jarju S."/>
            <person name="Secka A."/>
            <person name="Antonio M."/>
            <person name="Oren A."/>
            <person name="Chaudhuri R."/>
            <person name="La Ragione R.M."/>
            <person name="Hildebrand F."/>
            <person name="Pallen M.J."/>
        </authorList>
    </citation>
    <scope>NUCLEOTIDE SEQUENCE [LARGE SCALE GENOMIC DNA]</scope>
    <source>
        <strain evidence="6 7">Sa1CVA4</strain>
    </source>
</reference>
<comment type="caution">
    <text evidence="6">The sequence shown here is derived from an EMBL/GenBank/DDBJ whole genome shotgun (WGS) entry which is preliminary data.</text>
</comment>
<evidence type="ECO:0000256" key="4">
    <source>
        <dbReference type="ARBA" id="ARBA00022842"/>
    </source>
</evidence>
<dbReference type="InterPro" id="IPR050241">
    <property type="entry name" value="NAD-cap_RNA_hydrolase_NudC"/>
</dbReference>
<keyword evidence="7" id="KW-1185">Reference proteome</keyword>
<gene>
    <name evidence="6" type="ORF">H9628_01750</name>
</gene>
<name>A0ABR8WJI4_9FLAO</name>
<evidence type="ECO:0000259" key="5">
    <source>
        <dbReference type="PROSITE" id="PS51462"/>
    </source>
</evidence>
<dbReference type="SUPFAM" id="SSF55811">
    <property type="entry name" value="Nudix"/>
    <property type="match status" value="1"/>
</dbReference>
<comment type="cofactor">
    <cofactor evidence="1">
        <name>Mg(2+)</name>
        <dbReference type="ChEBI" id="CHEBI:18420"/>
    </cofactor>
</comment>
<keyword evidence="3" id="KW-0378">Hydrolase</keyword>
<sequence>MSALRYCMKCGRETLQWDGEKKWSCSECDFSLFHNVAGAVAVLIKYNDEILFTRRSQEPMKGKLDLPGGFVDPKESAEVTCVREISEELSYNIDPSGLKHLGSLPNVYHYNGTDYNTLDLFYEYATDQKFDVELDLAEVSETVWLKPENLDLEDLAFESQKLFLSGYLKHLIK</sequence>
<dbReference type="Proteomes" id="UP000626242">
    <property type="component" value="Unassembled WGS sequence"/>
</dbReference>
<dbReference type="PANTHER" id="PTHR42904:SF12">
    <property type="entry name" value="ADP-RIBOSE PYROPHOSPHATASE-RELATED"/>
    <property type="match status" value="1"/>
</dbReference>
<dbReference type="EMBL" id="JACSPS010000001">
    <property type="protein sequence ID" value="MBD8017184.1"/>
    <property type="molecule type" value="Genomic_DNA"/>
</dbReference>
<keyword evidence="2" id="KW-0479">Metal-binding</keyword>
<dbReference type="PANTHER" id="PTHR42904">
    <property type="entry name" value="NUDIX HYDROLASE, NUDC SUBFAMILY"/>
    <property type="match status" value="1"/>
</dbReference>
<accession>A0ABR8WJI4</accession>
<dbReference type="InterPro" id="IPR000086">
    <property type="entry name" value="NUDIX_hydrolase_dom"/>
</dbReference>
<protein>
    <submittedName>
        <fullName evidence="6">NUDIX domain-containing protein</fullName>
    </submittedName>
</protein>
<dbReference type="RefSeq" id="WP_251832393.1">
    <property type="nucleotide sequence ID" value="NZ_JACSPS010000001.1"/>
</dbReference>
<evidence type="ECO:0000256" key="3">
    <source>
        <dbReference type="ARBA" id="ARBA00022801"/>
    </source>
</evidence>
<dbReference type="Gene3D" id="3.90.79.10">
    <property type="entry name" value="Nucleoside Triphosphate Pyrophosphohydrolase"/>
    <property type="match status" value="1"/>
</dbReference>
<dbReference type="Pfam" id="PF00293">
    <property type="entry name" value="NUDIX"/>
    <property type="match status" value="1"/>
</dbReference>
<keyword evidence="4" id="KW-0460">Magnesium</keyword>
<organism evidence="6 7">
    <name type="scientific">Kaistella pullorum</name>
    <dbReference type="NCBI Taxonomy" id="2763074"/>
    <lineage>
        <taxon>Bacteria</taxon>
        <taxon>Pseudomonadati</taxon>
        <taxon>Bacteroidota</taxon>
        <taxon>Flavobacteriia</taxon>
        <taxon>Flavobacteriales</taxon>
        <taxon>Weeksellaceae</taxon>
        <taxon>Chryseobacterium group</taxon>
        <taxon>Kaistella</taxon>
    </lineage>
</organism>
<evidence type="ECO:0000256" key="1">
    <source>
        <dbReference type="ARBA" id="ARBA00001946"/>
    </source>
</evidence>
<evidence type="ECO:0000313" key="6">
    <source>
        <dbReference type="EMBL" id="MBD8017184.1"/>
    </source>
</evidence>
<dbReference type="CDD" id="cd04681">
    <property type="entry name" value="NUDIX_Hydrolase"/>
    <property type="match status" value="1"/>
</dbReference>